<dbReference type="GO" id="GO:0007165">
    <property type="term" value="P:signal transduction"/>
    <property type="evidence" value="ECO:0007669"/>
    <property type="project" value="InterPro"/>
</dbReference>
<dbReference type="PRINTS" id="PR00387">
    <property type="entry name" value="PDIESTERASE1"/>
</dbReference>
<sequence>MSSDEALHKAKQKASVRITAPDNSAGSFSRVTALRSALRAQSFTSSPSPVCSEVSLPAEIAAFRAPRGPQSAAEPVTEPRKRIKNRCCFQFCTFLLTATTSDRGVAIRRSAVRVLNSRLFQYIILLILLFVIFGVDILELASGPDVWDSIYDGLLITSMVILFAELICNILCRPRFHELEIFMDCIAAASVAADLSWSRKQLQGTNSHTGLRLETATIVAARAGRVVRLLRVFRFNKFSKTLVALTVKALRRGRAMRPVDEDVTIGKRLTDINTLQAALLILVTVTIAPILVYADPSTAARGFVDTLESLEGQPRANMEGSVDVVFRYFERHQFGGWPLQIRVDSETFSAPFWDGIWPRRRDWSWYYSADGRVAMLMNVTIPMQHGAWLNILLAVFIILELGLFIAWLHYMNIKMLVLPLTRILAILRKNARHVLNSVESEDWGDNDMGMMEAAVNKMSRIVRHVSGSGNAFQGQVAVQNIIEDPSTDQDTRRWLESVVSNTAINPHADSFVSSGGAKDSQVLARIPTMDPAMTDNLRFTKSLKPSQDHADMATILRQPSLKPPTPVESRGLVDTLPEEVTSGFDEPGTSLPLEPSALEGMRIRRLVQAVDADAVNSWHFDTLQLQTEDIIAYLCQMFLQLNLVRLDADPICRRASNEQDTSVGVSSPESSWSRQQTAGPRPLTDVQTLYTFITKVSGMMNDVPYHNFYHVADVAHTVYRMITLSDCHSCMSQLEKYALMLAAVCHDMDHPGLNNSYLINSRSELARQYNDVSVLENRHASTMYSLLAQHAEADVFRDMDWQTWKDTRKIVVNSILHTDMTYHFPMVSKIEVFHELHAAVIDAAKRGEACLRTSYFETPEERLLMMAIILHTADIANAAKPWHIAERWSLRVMEEFFNQGDREKEEGLPVTPLCDRVTTSLPASQINFLEFIVAPLFLQVVKVLPNLWETLGYLWENRHEWNNQWLNELAADMNKSAADKAAEQDKAATRLQAFQEKLLAAVPHEMRAASMQSRPASACVPSRRESNYVSELSGGLETSAVGLSLWAKTRRITGSHSHGTEARSLTKSIFRYGRASTASEASSSPHAQSSSRGVLDIGTEPVMDPDIDVETGESSALARGMRQSDADFADEQAQPISTSPPGNSQTHSRQRGVSFMLKPVRRCRTSD</sequence>
<dbReference type="PANTHER" id="PTHR11347">
    <property type="entry name" value="CYCLIC NUCLEOTIDE PHOSPHODIESTERASE"/>
    <property type="match status" value="1"/>
</dbReference>
<comment type="similarity">
    <text evidence="6">Belongs to the cyclic nucleotide phosphodiesterase family.</text>
</comment>
<feature type="region of interest" description="Disordered" evidence="7">
    <location>
        <begin position="1"/>
        <end position="25"/>
    </location>
</feature>
<feature type="binding site" evidence="4">
    <location>
        <begin position="706"/>
        <end position="710"/>
    </location>
    <ligand>
        <name>AMP</name>
        <dbReference type="ChEBI" id="CHEBI:456215"/>
    </ligand>
</feature>
<dbReference type="PROSITE" id="PS51845">
    <property type="entry name" value="PDEASE_I_2"/>
    <property type="match status" value="1"/>
</dbReference>
<feature type="compositionally biased region" description="Low complexity" evidence="7">
    <location>
        <begin position="1078"/>
        <end position="1091"/>
    </location>
</feature>
<dbReference type="Proteomes" id="UP001438707">
    <property type="component" value="Unassembled WGS sequence"/>
</dbReference>
<feature type="compositionally biased region" description="Polar residues" evidence="7">
    <location>
        <begin position="1134"/>
        <end position="1147"/>
    </location>
</feature>
<reference evidence="10 11" key="1">
    <citation type="journal article" date="2024" name="Nat. Commun.">
        <title>Phylogenomics reveals the evolutionary origins of lichenization in chlorophyte algae.</title>
        <authorList>
            <person name="Puginier C."/>
            <person name="Libourel C."/>
            <person name="Otte J."/>
            <person name="Skaloud P."/>
            <person name="Haon M."/>
            <person name="Grisel S."/>
            <person name="Petersen M."/>
            <person name="Berrin J.G."/>
            <person name="Delaux P.M."/>
            <person name="Dal Grande F."/>
            <person name="Keller J."/>
        </authorList>
    </citation>
    <scope>NUCLEOTIDE SEQUENCE [LARGE SCALE GENOMIC DNA]</scope>
    <source>
        <strain evidence="10 11">SAG 2145</strain>
    </source>
</reference>
<evidence type="ECO:0000313" key="10">
    <source>
        <dbReference type="EMBL" id="KAK9833862.1"/>
    </source>
</evidence>
<dbReference type="Pfam" id="PF00233">
    <property type="entry name" value="PDEase_I"/>
    <property type="match status" value="1"/>
</dbReference>
<feature type="region of interest" description="Disordered" evidence="7">
    <location>
        <begin position="657"/>
        <end position="680"/>
    </location>
</feature>
<dbReference type="EC" id="3.1.4.-" evidence="6"/>
<comment type="caution">
    <text evidence="10">The sequence shown here is derived from an EMBL/GenBank/DDBJ whole genome shotgun (WGS) entry which is preliminary data.</text>
</comment>
<organism evidence="10 11">
    <name type="scientific">Apatococcus lobatus</name>
    <dbReference type="NCBI Taxonomy" id="904363"/>
    <lineage>
        <taxon>Eukaryota</taxon>
        <taxon>Viridiplantae</taxon>
        <taxon>Chlorophyta</taxon>
        <taxon>core chlorophytes</taxon>
        <taxon>Trebouxiophyceae</taxon>
        <taxon>Chlorellales</taxon>
        <taxon>Chlorellaceae</taxon>
        <taxon>Apatococcus</taxon>
    </lineage>
</organism>
<feature type="binding site" evidence="4">
    <location>
        <position position="747"/>
    </location>
    <ligand>
        <name>AMP</name>
        <dbReference type="ChEBI" id="CHEBI:456215"/>
    </ligand>
</feature>
<dbReference type="GO" id="GO:0004114">
    <property type="term" value="F:3',5'-cyclic-nucleotide phosphodiesterase activity"/>
    <property type="evidence" value="ECO:0007669"/>
    <property type="project" value="InterPro"/>
</dbReference>
<evidence type="ECO:0000256" key="7">
    <source>
        <dbReference type="SAM" id="MobiDB-lite"/>
    </source>
</evidence>
<feature type="binding site" evidence="5">
    <location>
        <position position="747"/>
    </location>
    <ligand>
        <name>Zn(2+)</name>
        <dbReference type="ChEBI" id="CHEBI:29105"/>
        <label>2</label>
    </ligand>
</feature>
<dbReference type="EMBL" id="JALJOS010000010">
    <property type="protein sequence ID" value="KAK9833862.1"/>
    <property type="molecule type" value="Genomic_DNA"/>
</dbReference>
<feature type="binding site" evidence="5">
    <location>
        <position position="874"/>
    </location>
    <ligand>
        <name>Zn(2+)</name>
        <dbReference type="ChEBI" id="CHEBI:29105"/>
        <label>1</label>
    </ligand>
</feature>
<name>A0AAW1RJF9_9CHLO</name>
<dbReference type="InterPro" id="IPR036971">
    <property type="entry name" value="PDEase_catalytic_dom_sf"/>
</dbReference>
<feature type="transmembrane region" description="Helical" evidence="8">
    <location>
        <begin position="119"/>
        <end position="138"/>
    </location>
</feature>
<evidence type="ECO:0000256" key="5">
    <source>
        <dbReference type="PIRSR" id="PIRSR623088-3"/>
    </source>
</evidence>
<dbReference type="CDD" id="cd00077">
    <property type="entry name" value="HDc"/>
    <property type="match status" value="1"/>
</dbReference>
<feature type="binding site" evidence="5">
    <location>
        <position position="747"/>
    </location>
    <ligand>
        <name>Zn(2+)</name>
        <dbReference type="ChEBI" id="CHEBI:29105"/>
        <label>1</label>
    </ligand>
</feature>
<feature type="domain" description="PDEase" evidence="9">
    <location>
        <begin position="685"/>
        <end position="968"/>
    </location>
</feature>
<feature type="compositionally biased region" description="Low complexity" evidence="7">
    <location>
        <begin position="662"/>
        <end position="673"/>
    </location>
</feature>
<keyword evidence="2 6" id="KW-0378">Hydrolase</keyword>
<feature type="binding site" evidence="4">
    <location>
        <position position="925"/>
    </location>
    <ligand>
        <name>AMP</name>
        <dbReference type="ChEBI" id="CHEBI:456215"/>
    </ligand>
</feature>
<dbReference type="PROSITE" id="PS00126">
    <property type="entry name" value="PDEASE_I_1"/>
    <property type="match status" value="1"/>
</dbReference>
<evidence type="ECO:0000256" key="1">
    <source>
        <dbReference type="ARBA" id="ARBA00022723"/>
    </source>
</evidence>
<evidence type="ECO:0000256" key="8">
    <source>
        <dbReference type="SAM" id="Phobius"/>
    </source>
</evidence>
<keyword evidence="11" id="KW-1185">Reference proteome</keyword>
<feature type="region of interest" description="Disordered" evidence="7">
    <location>
        <begin position="1076"/>
        <end position="1167"/>
    </location>
</feature>
<keyword evidence="8" id="KW-0472">Membrane</keyword>
<dbReference type="SMART" id="SM00471">
    <property type="entry name" value="HDc"/>
    <property type="match status" value="1"/>
</dbReference>
<keyword evidence="8" id="KW-1133">Transmembrane helix</keyword>
<feature type="transmembrane region" description="Helical" evidence="8">
    <location>
        <begin position="150"/>
        <end position="172"/>
    </location>
</feature>
<evidence type="ECO:0000256" key="3">
    <source>
        <dbReference type="PIRSR" id="PIRSR623088-1"/>
    </source>
</evidence>
<keyword evidence="1 5" id="KW-0479">Metal-binding</keyword>
<feature type="binding site" evidence="4">
    <location>
        <position position="874"/>
    </location>
    <ligand>
        <name>AMP</name>
        <dbReference type="ChEBI" id="CHEBI:456215"/>
    </ligand>
</feature>
<feature type="transmembrane region" description="Helical" evidence="8">
    <location>
        <begin position="387"/>
        <end position="408"/>
    </location>
</feature>
<dbReference type="Gene3D" id="1.10.1300.10">
    <property type="entry name" value="3'5'-cyclic nucleotide phosphodiesterase, catalytic domain"/>
    <property type="match status" value="1"/>
</dbReference>
<dbReference type="InterPro" id="IPR023088">
    <property type="entry name" value="PDEase"/>
</dbReference>
<dbReference type="GO" id="GO:0046872">
    <property type="term" value="F:metal ion binding"/>
    <property type="evidence" value="ECO:0007669"/>
    <property type="project" value="UniProtKB-KW"/>
</dbReference>
<dbReference type="InterPro" id="IPR002073">
    <property type="entry name" value="PDEase_catalytic_dom"/>
</dbReference>
<accession>A0AAW1RJF9</accession>
<dbReference type="AlphaFoldDB" id="A0AAW1RJF9"/>
<evidence type="ECO:0000256" key="6">
    <source>
        <dbReference type="RuleBase" id="RU363067"/>
    </source>
</evidence>
<evidence type="ECO:0000256" key="2">
    <source>
        <dbReference type="ARBA" id="ARBA00022801"/>
    </source>
</evidence>
<dbReference type="SUPFAM" id="SSF109604">
    <property type="entry name" value="HD-domain/PDEase-like"/>
    <property type="match status" value="1"/>
</dbReference>
<proteinExistence type="inferred from homology"/>
<feature type="binding site" evidence="5">
    <location>
        <position position="710"/>
    </location>
    <ligand>
        <name>Zn(2+)</name>
        <dbReference type="ChEBI" id="CHEBI:29105"/>
        <label>1</label>
    </ligand>
</feature>
<keyword evidence="8" id="KW-0812">Transmembrane</keyword>
<evidence type="ECO:0000256" key="4">
    <source>
        <dbReference type="PIRSR" id="PIRSR623088-2"/>
    </source>
</evidence>
<protein>
    <recommendedName>
        <fullName evidence="6">Phosphodiesterase</fullName>
        <ecNumber evidence="6">3.1.4.-</ecNumber>
    </recommendedName>
</protein>
<evidence type="ECO:0000313" key="11">
    <source>
        <dbReference type="Proteomes" id="UP001438707"/>
    </source>
</evidence>
<feature type="binding site" evidence="5">
    <location>
        <position position="746"/>
    </location>
    <ligand>
        <name>Zn(2+)</name>
        <dbReference type="ChEBI" id="CHEBI:29105"/>
        <label>1</label>
    </ligand>
</feature>
<gene>
    <name evidence="10" type="ORF">WJX74_008239</name>
</gene>
<evidence type="ECO:0000259" key="9">
    <source>
        <dbReference type="PROSITE" id="PS51845"/>
    </source>
</evidence>
<dbReference type="InterPro" id="IPR023174">
    <property type="entry name" value="PDEase_CS"/>
</dbReference>
<dbReference type="InterPro" id="IPR003607">
    <property type="entry name" value="HD/PDEase_dom"/>
</dbReference>
<comment type="cofactor">
    <cofactor evidence="6">
        <name>a divalent metal cation</name>
        <dbReference type="ChEBI" id="CHEBI:60240"/>
    </cofactor>
    <text evidence="6">Binds 2 divalent metal cations per subunit. Site 1 may preferentially bind zinc ions, while site 2 has a preference for magnesium and/or manganese ions.</text>
</comment>
<feature type="active site" description="Proton donor" evidence="3">
    <location>
        <position position="706"/>
    </location>
</feature>